<comment type="caution">
    <text evidence="1">The sequence shown here is derived from an EMBL/GenBank/DDBJ whole genome shotgun (WGS) entry which is preliminary data.</text>
</comment>
<keyword evidence="2" id="KW-1185">Reference proteome</keyword>
<reference evidence="1 2" key="1">
    <citation type="submission" date="2024-09" db="EMBL/GenBank/DDBJ databases">
        <authorList>
            <person name="Sun Q."/>
            <person name="Mori K."/>
        </authorList>
    </citation>
    <scope>NUCLEOTIDE SEQUENCE [LARGE SCALE GENOMIC DNA]</scope>
    <source>
        <strain evidence="1 2">NCAIM B.02301</strain>
    </source>
</reference>
<evidence type="ECO:0000313" key="2">
    <source>
        <dbReference type="Proteomes" id="UP001589833"/>
    </source>
</evidence>
<accession>A0ABV6ND51</accession>
<name>A0ABV6ND51_9BACI</name>
<protein>
    <submittedName>
        <fullName evidence="1">Uncharacterized protein</fullName>
    </submittedName>
</protein>
<proteinExistence type="predicted"/>
<dbReference type="EMBL" id="JBHLTR010000004">
    <property type="protein sequence ID" value="MFC0558078.1"/>
    <property type="molecule type" value="Genomic_DNA"/>
</dbReference>
<organism evidence="1 2">
    <name type="scientific">Halalkalibacter alkalisediminis</name>
    <dbReference type="NCBI Taxonomy" id="935616"/>
    <lineage>
        <taxon>Bacteria</taxon>
        <taxon>Bacillati</taxon>
        <taxon>Bacillota</taxon>
        <taxon>Bacilli</taxon>
        <taxon>Bacillales</taxon>
        <taxon>Bacillaceae</taxon>
        <taxon>Halalkalibacter</taxon>
    </lineage>
</organism>
<dbReference type="RefSeq" id="WP_273841225.1">
    <property type="nucleotide sequence ID" value="NZ_JAQQWT010000003.1"/>
</dbReference>
<gene>
    <name evidence="1" type="ORF">ACFFH4_03295</name>
</gene>
<dbReference type="Proteomes" id="UP001589833">
    <property type="component" value="Unassembled WGS sequence"/>
</dbReference>
<evidence type="ECO:0000313" key="1">
    <source>
        <dbReference type="EMBL" id="MFC0558078.1"/>
    </source>
</evidence>
<sequence>MESIVKHMTKDFEEKLKRTLNDNEVEFIRWMVSNSNYDCRPLPLEHLKQA</sequence>